<dbReference type="InterPro" id="IPR036388">
    <property type="entry name" value="WH-like_DNA-bd_sf"/>
</dbReference>
<evidence type="ECO:0000259" key="8">
    <source>
        <dbReference type="Pfam" id="PF25019"/>
    </source>
</evidence>
<dbReference type="Gene3D" id="1.10.10.10">
    <property type="entry name" value="Winged helix-like DNA-binding domain superfamily/Winged helix DNA-binding domain"/>
    <property type="match status" value="1"/>
</dbReference>
<dbReference type="CDD" id="cd12203">
    <property type="entry name" value="GT1"/>
    <property type="match status" value="1"/>
</dbReference>
<dbReference type="GO" id="GO:0043531">
    <property type="term" value="F:ADP binding"/>
    <property type="evidence" value="ECO:0007669"/>
    <property type="project" value="InterPro"/>
</dbReference>
<dbReference type="PaxDb" id="65489-OBART09G07640.1"/>
<feature type="compositionally biased region" description="Polar residues" evidence="4">
    <location>
        <begin position="361"/>
        <end position="392"/>
    </location>
</feature>
<dbReference type="Gene3D" id="3.40.50.300">
    <property type="entry name" value="P-loop containing nucleotide triphosphate hydrolases"/>
    <property type="match status" value="1"/>
</dbReference>
<evidence type="ECO:0000313" key="9">
    <source>
        <dbReference type="EnsemblPlants" id="OBART09G07640.1"/>
    </source>
</evidence>
<accession>A0A0D3H611</accession>
<feature type="domain" description="NB-ARC" evidence="5">
    <location>
        <begin position="555"/>
        <end position="713"/>
    </location>
</feature>
<evidence type="ECO:0000256" key="1">
    <source>
        <dbReference type="ARBA" id="ARBA00022614"/>
    </source>
</evidence>
<dbReference type="GO" id="GO:0006952">
    <property type="term" value="P:defense response"/>
    <property type="evidence" value="ECO:0007669"/>
    <property type="project" value="UniProtKB-KW"/>
</dbReference>
<dbReference type="Proteomes" id="UP000026960">
    <property type="component" value="Chromosome 9"/>
</dbReference>
<dbReference type="InterPro" id="IPR056789">
    <property type="entry name" value="LRR_R13L1-DRL21"/>
</dbReference>
<feature type="domain" description="Myb/SANT-like DNA-binding" evidence="6">
    <location>
        <begin position="38"/>
        <end position="132"/>
    </location>
</feature>
<dbReference type="InterPro" id="IPR032675">
    <property type="entry name" value="LRR_dom_sf"/>
</dbReference>
<dbReference type="STRING" id="65489.A0A0D3H611"/>
<dbReference type="Gene3D" id="1.10.10.60">
    <property type="entry name" value="Homeodomain-like"/>
    <property type="match status" value="1"/>
</dbReference>
<dbReference type="HOGENOM" id="CLU_000837_8_3_1"/>
<proteinExistence type="predicted"/>
<evidence type="ECO:0000256" key="2">
    <source>
        <dbReference type="ARBA" id="ARBA00022737"/>
    </source>
</evidence>
<dbReference type="SUPFAM" id="SSF52058">
    <property type="entry name" value="L domain-like"/>
    <property type="match status" value="1"/>
</dbReference>
<organism evidence="9">
    <name type="scientific">Oryza barthii</name>
    <dbReference type="NCBI Taxonomy" id="65489"/>
    <lineage>
        <taxon>Eukaryota</taxon>
        <taxon>Viridiplantae</taxon>
        <taxon>Streptophyta</taxon>
        <taxon>Embryophyta</taxon>
        <taxon>Tracheophyta</taxon>
        <taxon>Spermatophyta</taxon>
        <taxon>Magnoliopsida</taxon>
        <taxon>Liliopsida</taxon>
        <taxon>Poales</taxon>
        <taxon>Poaceae</taxon>
        <taxon>BOP clade</taxon>
        <taxon>Oryzoideae</taxon>
        <taxon>Oryzeae</taxon>
        <taxon>Oryzinae</taxon>
        <taxon>Oryza</taxon>
    </lineage>
</organism>
<feature type="domain" description="R13L1/DRL21-like LRR repeat region" evidence="8">
    <location>
        <begin position="1057"/>
        <end position="1150"/>
    </location>
</feature>
<dbReference type="PANTHER" id="PTHR36766:SF60">
    <property type="entry name" value="NB-ARC DOMAIN-CONTAINING PROTEIN"/>
    <property type="match status" value="1"/>
</dbReference>
<feature type="domain" description="Disease resistance protein winged helix" evidence="7">
    <location>
        <begin position="800"/>
        <end position="868"/>
    </location>
</feature>
<dbReference type="Gene3D" id="3.80.10.10">
    <property type="entry name" value="Ribonuclease Inhibitor"/>
    <property type="match status" value="2"/>
</dbReference>
<feature type="region of interest" description="Disordered" evidence="4">
    <location>
        <begin position="1"/>
        <end position="45"/>
    </location>
</feature>
<dbReference type="eggNOG" id="KOG4658">
    <property type="taxonomic scope" value="Eukaryota"/>
</dbReference>
<feature type="compositionally biased region" description="Basic and acidic residues" evidence="4">
    <location>
        <begin position="16"/>
        <end position="26"/>
    </location>
</feature>
<evidence type="ECO:0000313" key="10">
    <source>
        <dbReference type="Proteomes" id="UP000026960"/>
    </source>
</evidence>
<keyword evidence="2" id="KW-0677">Repeat</keyword>
<reference evidence="9" key="2">
    <citation type="submission" date="2015-03" db="UniProtKB">
        <authorList>
            <consortium name="EnsemblPlants"/>
        </authorList>
    </citation>
    <scope>IDENTIFICATION</scope>
</reference>
<dbReference type="Pfam" id="PF00931">
    <property type="entry name" value="NB-ARC"/>
    <property type="match status" value="1"/>
</dbReference>
<dbReference type="InterPro" id="IPR027417">
    <property type="entry name" value="P-loop_NTPase"/>
</dbReference>
<evidence type="ECO:0000259" key="5">
    <source>
        <dbReference type="Pfam" id="PF00931"/>
    </source>
</evidence>
<keyword evidence="10" id="KW-1185">Reference proteome</keyword>
<dbReference type="InterPro" id="IPR002182">
    <property type="entry name" value="NB-ARC"/>
</dbReference>
<reference evidence="9" key="1">
    <citation type="journal article" date="2009" name="Rice">
        <title>De Novo Next Generation Sequencing of Plant Genomes.</title>
        <authorList>
            <person name="Rounsley S."/>
            <person name="Marri P.R."/>
            <person name="Yu Y."/>
            <person name="He R."/>
            <person name="Sisneros N."/>
            <person name="Goicoechea J.L."/>
            <person name="Lee S.J."/>
            <person name="Angelova A."/>
            <person name="Kudrna D."/>
            <person name="Luo M."/>
            <person name="Affourtit J."/>
            <person name="Desany B."/>
            <person name="Knight J."/>
            <person name="Niazi F."/>
            <person name="Egholm M."/>
            <person name="Wing R.A."/>
        </authorList>
    </citation>
    <scope>NUCLEOTIDE SEQUENCE [LARGE SCALE GENOMIC DNA]</scope>
    <source>
        <strain evidence="9">cv. IRGC 105608</strain>
    </source>
</reference>
<keyword evidence="1" id="KW-0433">Leucine-rich repeat</keyword>
<dbReference type="Gramene" id="OBART09G07640.1">
    <property type="protein sequence ID" value="OBART09G07640.1"/>
    <property type="gene ID" value="OBART09G07640"/>
</dbReference>
<dbReference type="Pfam" id="PF25019">
    <property type="entry name" value="LRR_R13L1-DRL21"/>
    <property type="match status" value="1"/>
</dbReference>
<dbReference type="PANTHER" id="PTHR36766">
    <property type="entry name" value="PLANT BROAD-SPECTRUM MILDEW RESISTANCE PROTEIN RPW8"/>
    <property type="match status" value="1"/>
</dbReference>
<dbReference type="PRINTS" id="PR00364">
    <property type="entry name" value="DISEASERSIST"/>
</dbReference>
<dbReference type="EnsemblPlants" id="OBART09G07640.1">
    <property type="protein sequence ID" value="OBART09G07640.1"/>
    <property type="gene ID" value="OBART09G07640"/>
</dbReference>
<feature type="region of interest" description="Disordered" evidence="4">
    <location>
        <begin position="343"/>
        <end position="392"/>
    </location>
</feature>
<keyword evidence="3" id="KW-0611">Plant defense</keyword>
<evidence type="ECO:0000256" key="4">
    <source>
        <dbReference type="SAM" id="MobiDB-lite"/>
    </source>
</evidence>
<sequence length="1391" mass="156501">MDDKNQEGEPVPTTKPQERLSNKEEYATSTEAGGGGSSRWSRQETQALIKIRSEMDDAFRGATIKGNLWEDISREQSKKAFCDVVCVQYSQSAKALAGLGYRRSAKRCKEKFEKVHKIYEHTKSAGAPRQESLKAPVVSSGCPVVAPSPSMASGAVELHHSQPMNLDNTSSFLPMSESAELESSKGCEEDMMMITGEIGSKSNRSSGGGKELAALFDGFMKQVVERQEEMQRRFLEALEKREAERRAREEAERAAREEAWRRQEMARLNREHEQQRAQDHAAIIAFLHRIGQPPPGVISTAAAQPFPWPLQQELAHAPPFQQQPKHKETAQQDDAWASLSLHPSKSLTDEPSVLNYATPGTVESTTSTSTQHPIATPDSAQNTHDPTTFQHSPSFDERFVLETTLRGMYELIKLAECWVHKDYSIANLLQEAKDTVYCAEDLLDELNYYELQDGVGFNANRSSCPEFSDIRMTEIHGKLNSLKEQMGHLGLHDMQPQHFIFESVSQKYGNLMYDRTNFGYQEELQVLIDSLILDKNSPTSGQVAEVPSSGRAGQKNLSVLTIVGDGGIGKTALAHCSFNDQKVQDHFDLLVWICVSDGFDDKKLIKRLAWAIAESEMKSDDLICLQRVLTNGMIHHSRRLLLVLDDLQEDVCQEYYLGWESFLAPLKCASPGSMVLVTTRSMKVAEHISSVCLQLAGLPEEINWHLFSMHAFDLPISDSDQEVECIGRKIAARLNGSPLGAKIVGCLLKLKLDAVYWKSILESELWELAHHKETRIWPALHLSYQYLPFHLKRCFSFCSMYPKSHEFDAETLVDSWVAVGLVVSNGIVPAVDIGHEYFDQLVRRSFFQISPTSSSSRHAYVMQGLLYETAQKISTNECFVIKDSSDLLRIPPKVRHVSILHFSGLSSSDLESLHKYKTLRSVVCISIDSDVITTSVLETWSCHLTNIRMLRFISCRLKELLGNVGNLILLRYLDISSCDFEALPDSFWRLRNLEILDAQNCRFDDVPKDIVKLVKLRKVRLRSDLNNQLGHVPGVGNLIYLQDMPYYAVDDTPGRGIHELKNLNNLRGALEISGLHNVTSKEQAVEADLDKKTHLNTLTLSWHDSIRPDKHNGEQEMEVLEGLRPNPSIKNLEIRFYMGSGFHPRWLLIDGQDFSSYPFDSNDFSILDFNDFSSYLFDFKTSSRLESLSISSCPNIANLFITETGSSSSSSRGSSPVVFRSLTKLSITWCRKLMSLDNLLLPELLPEIKVIRISNCEELASLPTNQLIKFTHLEDLEVSHCWSLSWEQGLTLPRSLKSLKLEACGELTDSVLRCGLRELPVLVSLELQFCSGVECIGAEIWSGLPSLQRLKIFCCQELSSIGGGESIARVESIDIRHCPKLRELEQPFQRG</sequence>
<evidence type="ECO:0000259" key="7">
    <source>
        <dbReference type="Pfam" id="PF23559"/>
    </source>
</evidence>
<evidence type="ECO:0000256" key="3">
    <source>
        <dbReference type="ARBA" id="ARBA00022821"/>
    </source>
</evidence>
<dbReference type="Gene3D" id="1.10.8.430">
    <property type="entry name" value="Helical domain of apoptotic protease-activating factors"/>
    <property type="match status" value="1"/>
</dbReference>
<dbReference type="Pfam" id="PF13837">
    <property type="entry name" value="Myb_DNA-bind_4"/>
    <property type="match status" value="1"/>
</dbReference>
<dbReference type="eggNOG" id="KOG4282">
    <property type="taxonomic scope" value="Eukaryota"/>
</dbReference>
<name>A0A0D3H611_9ORYZ</name>
<dbReference type="InterPro" id="IPR042197">
    <property type="entry name" value="Apaf_helical"/>
</dbReference>
<dbReference type="InterPro" id="IPR058922">
    <property type="entry name" value="WHD_DRP"/>
</dbReference>
<protein>
    <submittedName>
        <fullName evidence="9">Uncharacterized protein</fullName>
    </submittedName>
</protein>
<dbReference type="SUPFAM" id="SSF52540">
    <property type="entry name" value="P-loop containing nucleoside triphosphate hydrolases"/>
    <property type="match status" value="1"/>
</dbReference>
<evidence type="ECO:0000259" key="6">
    <source>
        <dbReference type="Pfam" id="PF13837"/>
    </source>
</evidence>
<dbReference type="InterPro" id="IPR044822">
    <property type="entry name" value="Myb_DNA-bind_4"/>
</dbReference>
<dbReference type="Pfam" id="PF23559">
    <property type="entry name" value="WHD_DRP"/>
    <property type="match status" value="1"/>
</dbReference>